<keyword evidence="1" id="KW-0812">Transmembrane</keyword>
<organism evidence="3 4">
    <name type="scientific">Pseudolactococcus raffinolactis</name>
    <dbReference type="NCBI Taxonomy" id="1366"/>
    <lineage>
        <taxon>Bacteria</taxon>
        <taxon>Bacillati</taxon>
        <taxon>Bacillota</taxon>
        <taxon>Bacilli</taxon>
        <taxon>Lactobacillales</taxon>
        <taxon>Streptococcaceae</taxon>
        <taxon>Pseudolactococcus</taxon>
    </lineage>
</organism>
<feature type="transmembrane region" description="Helical" evidence="1">
    <location>
        <begin position="12"/>
        <end position="33"/>
    </location>
</feature>
<dbReference type="Proteomes" id="UP000501945">
    <property type="component" value="Plasmid pLraf_19_5_1"/>
</dbReference>
<keyword evidence="1" id="KW-1133">Transmembrane helix</keyword>
<dbReference type="InterPro" id="IPR044929">
    <property type="entry name" value="DNA/RNA_non-sp_Endonuclease_sf"/>
</dbReference>
<dbReference type="InterPro" id="IPR044927">
    <property type="entry name" value="Endonuclea_NS_2"/>
</dbReference>
<gene>
    <name evidence="3" type="ORF">GU336_12725</name>
</gene>
<proteinExistence type="predicted"/>
<protein>
    <submittedName>
        <fullName evidence="3">DNAse</fullName>
    </submittedName>
</protein>
<evidence type="ECO:0000259" key="2">
    <source>
        <dbReference type="Pfam" id="PF13930"/>
    </source>
</evidence>
<geneLocation type="plasmid" evidence="4">
    <name>plraf_19_5_1</name>
</geneLocation>
<dbReference type="Pfam" id="PF13930">
    <property type="entry name" value="Endonuclea_NS_2"/>
    <property type="match status" value="1"/>
</dbReference>
<reference evidence="3 4" key="1">
    <citation type="submission" date="2019-12" db="EMBL/GenBank/DDBJ databases">
        <title>Whole genome sequences of Lactococcus raffinolactis strains isolated from sewage.</title>
        <authorList>
            <person name="Ybazeta G."/>
            <person name="Ross M."/>
            <person name="Brabant-Kirwan D."/>
            <person name="Saleh M."/>
            <person name="Dillon J.A."/>
            <person name="Splinter K."/>
            <person name="Nokhbeh R."/>
        </authorList>
    </citation>
    <scope>NUCLEOTIDE SEQUENCE [LARGE SCALE GENOMIC DNA]</scope>
    <source>
        <strain evidence="3 4">Lr_19_5</strain>
        <plasmid evidence="4">plraf_19_5_1</plasmid>
    </source>
</reference>
<name>A0A6H0UHY9_9LACT</name>
<dbReference type="AlphaFoldDB" id="A0A6H0UHY9"/>
<keyword evidence="3" id="KW-0614">Plasmid</keyword>
<accession>A0A6H0UHY9</accession>
<dbReference type="RefSeq" id="WP_167839273.1">
    <property type="nucleotide sequence ID" value="NZ_CP047617.1"/>
</dbReference>
<evidence type="ECO:0000313" key="4">
    <source>
        <dbReference type="Proteomes" id="UP000501945"/>
    </source>
</evidence>
<evidence type="ECO:0000256" key="1">
    <source>
        <dbReference type="SAM" id="Phobius"/>
    </source>
</evidence>
<dbReference type="Gene3D" id="3.40.570.10">
    <property type="entry name" value="Extracellular Endonuclease, subunit A"/>
    <property type="match status" value="1"/>
</dbReference>
<dbReference type="EMBL" id="CP047617">
    <property type="protein sequence ID" value="QIW55044.1"/>
    <property type="molecule type" value="Genomic_DNA"/>
</dbReference>
<feature type="domain" description="Type VII secretion system protein EssD-like" evidence="2">
    <location>
        <begin position="90"/>
        <end position="226"/>
    </location>
</feature>
<evidence type="ECO:0000313" key="3">
    <source>
        <dbReference type="EMBL" id="QIW55044.1"/>
    </source>
</evidence>
<keyword evidence="1" id="KW-0472">Membrane</keyword>
<sequence>MAKKEKNAKRNIVFIFELSVIIAFFLFLLTGGLNGIGKQLGAFFNSQQSTIKSIDKVNQSKSSDESKAEKDTTVLQLLPFQNQRQLAMAPLDHLGRATLSHIQLRGSDQPTEKREPRLNYNPSGWHNYNFVTSTGKKAWLNNRTHLVGYQFSGLNDQAENLVTATSYLNKGTVEAGMDDSNPKGMLYYENRLADWLHNHPNYYLDYAVKVSYRQDDLVPYELTLQYVGLDSDGKELQIKLGGRETYISNVTKVTLNNTSPNATIDYTTGTATQK</sequence>